<sequence>MDTDNRVSVTELDSSLNCIDTKVSVFEVFGLDNFRNNSNSWEDKLHALSLENLRFVSGFPTANLVLTITNQAILFNLEDTRGTILRDRMYILQDSDRVFGAYSEFLKEKLSSCADPEWLKQHFPVIALYNITQHYCNCTSLYLKEQRKIFEDSKVALESNFSGKSLHVLREARQSVEHISKKVDEIANNFVACLASDTHSWFQCENDAAQSIVSEVYAEEILKIVKRLQQEANNLLQECRSVELRYTSMLEADFVRLLSSFLFSRFLVCIFSFYTMLIEFFHSNFFKPTPSSAATAGFAILVSGIYISAFLAIYAFQRWLTRKKFTVLFL</sequence>
<keyword evidence="2" id="KW-1133">Transmembrane helix</keyword>
<evidence type="ECO:0000256" key="2">
    <source>
        <dbReference type="SAM" id="Phobius"/>
    </source>
</evidence>
<feature type="transmembrane region" description="Helical" evidence="2">
    <location>
        <begin position="294"/>
        <end position="316"/>
    </location>
</feature>
<dbReference type="Proteomes" id="UP001300502">
    <property type="component" value="Unassembled WGS sequence"/>
</dbReference>
<gene>
    <name evidence="3" type="ORF">GAYE_PCTG10G0491</name>
</gene>
<organism evidence="3 4">
    <name type="scientific">Galdieria yellowstonensis</name>
    <dbReference type="NCBI Taxonomy" id="3028027"/>
    <lineage>
        <taxon>Eukaryota</taxon>
        <taxon>Rhodophyta</taxon>
        <taxon>Bangiophyceae</taxon>
        <taxon>Galdieriales</taxon>
        <taxon>Galdieriaceae</taxon>
        <taxon>Galdieria</taxon>
    </lineage>
</organism>
<reference evidence="3 4" key="1">
    <citation type="submission" date="2022-07" db="EMBL/GenBank/DDBJ databases">
        <title>Genome-wide signatures of adaptation to extreme environments.</title>
        <authorList>
            <person name="Cho C.H."/>
            <person name="Yoon H.S."/>
        </authorList>
    </citation>
    <scope>NUCLEOTIDE SEQUENCE [LARGE SCALE GENOMIC DNA]</scope>
    <source>
        <strain evidence="3 4">108.79 E11</strain>
    </source>
</reference>
<dbReference type="EMBL" id="JANCYU010000006">
    <property type="protein sequence ID" value="KAK4522601.1"/>
    <property type="molecule type" value="Genomic_DNA"/>
</dbReference>
<keyword evidence="1" id="KW-0175">Coiled coil</keyword>
<keyword evidence="4" id="KW-1185">Reference proteome</keyword>
<dbReference type="AlphaFoldDB" id="A0AAV9I2R4"/>
<evidence type="ECO:0000313" key="3">
    <source>
        <dbReference type="EMBL" id="KAK4522601.1"/>
    </source>
</evidence>
<name>A0AAV9I2R4_9RHOD</name>
<keyword evidence="2" id="KW-0472">Membrane</keyword>
<evidence type="ECO:0000256" key="1">
    <source>
        <dbReference type="SAM" id="Coils"/>
    </source>
</evidence>
<protein>
    <submittedName>
        <fullName evidence="3">Uncharacterized protein</fullName>
    </submittedName>
</protein>
<evidence type="ECO:0000313" key="4">
    <source>
        <dbReference type="Proteomes" id="UP001300502"/>
    </source>
</evidence>
<keyword evidence="2" id="KW-0812">Transmembrane</keyword>
<comment type="caution">
    <text evidence="3">The sequence shown here is derived from an EMBL/GenBank/DDBJ whole genome shotgun (WGS) entry which is preliminary data.</text>
</comment>
<accession>A0AAV9I2R4</accession>
<feature type="coiled-coil region" evidence="1">
    <location>
        <begin position="218"/>
        <end position="245"/>
    </location>
</feature>
<proteinExistence type="predicted"/>
<feature type="transmembrane region" description="Helical" evidence="2">
    <location>
        <begin position="254"/>
        <end position="274"/>
    </location>
</feature>